<dbReference type="InterPro" id="IPR011042">
    <property type="entry name" value="6-blade_b-propeller_TolB-like"/>
</dbReference>
<dbReference type="Pfam" id="PF07676">
    <property type="entry name" value="PD40"/>
    <property type="match status" value="3"/>
</dbReference>
<dbReference type="SUPFAM" id="SSF82171">
    <property type="entry name" value="DPP6 N-terminal domain-like"/>
    <property type="match status" value="1"/>
</dbReference>
<protein>
    <recommendedName>
        <fullName evidence="4">DUF5050 domain-containing protein</fullName>
    </recommendedName>
</protein>
<proteinExistence type="inferred from homology"/>
<dbReference type="OrthoDB" id="9815657at2"/>
<dbReference type="Proteomes" id="UP000276603">
    <property type="component" value="Unassembled WGS sequence"/>
</dbReference>
<dbReference type="RefSeq" id="WP_120712979.1">
    <property type="nucleotide sequence ID" value="NZ_RBCJ01000003.1"/>
</dbReference>
<evidence type="ECO:0000256" key="1">
    <source>
        <dbReference type="ARBA" id="ARBA00009820"/>
    </source>
</evidence>
<dbReference type="InterPro" id="IPR011659">
    <property type="entry name" value="WD40"/>
</dbReference>
<comment type="caution">
    <text evidence="2">The sequence shown here is derived from an EMBL/GenBank/DDBJ whole genome shotgun (WGS) entry which is preliminary data.</text>
</comment>
<dbReference type="AlphaFoldDB" id="A0A3B0C408"/>
<accession>A0A3B0C408</accession>
<dbReference type="Gene3D" id="2.120.10.30">
    <property type="entry name" value="TolB, C-terminal domain"/>
    <property type="match status" value="2"/>
</dbReference>
<evidence type="ECO:0000313" key="3">
    <source>
        <dbReference type="Proteomes" id="UP000276603"/>
    </source>
</evidence>
<dbReference type="PANTHER" id="PTHR36842">
    <property type="entry name" value="PROTEIN TOLB HOMOLOG"/>
    <property type="match status" value="1"/>
</dbReference>
<sequence length="303" mass="34261">MKKLSFLVLPILLLLNCKSEEQELEGHIGRPDISPDGTKIAFIHAKDASKDVWEIYSASIAGKNARRLTTFPEARIKKGPVWSPDGECILFHADIGDGAQIFTMSANGENLKQLTQLPGYNVEPTWSSTGYEIIFNSVLEHGKTKIRIMDKDGSRIRELYNPDGENWYPRKIIGDKILFTSDFKQGGTYNIFEMDSDGSDLRQLTFLEGINWFPEVSPAMDKIVFHSNRDDPKLSDSGNYNLYLMNTDGTGVERITNLPGQELHAKWHPDGDKLIFEWHDETSNGLYTLELSTGDIHKIRLLP</sequence>
<comment type="similarity">
    <text evidence="1">Belongs to the TolB family.</text>
</comment>
<dbReference type="PANTHER" id="PTHR36842:SF1">
    <property type="entry name" value="PROTEIN TOLB"/>
    <property type="match status" value="1"/>
</dbReference>
<keyword evidence="3" id="KW-1185">Reference proteome</keyword>
<gene>
    <name evidence="2" type="ORF">D7Z94_18200</name>
</gene>
<organism evidence="2 3">
    <name type="scientific">Ulvibacterium marinum</name>
    <dbReference type="NCBI Taxonomy" id="2419782"/>
    <lineage>
        <taxon>Bacteria</taxon>
        <taxon>Pseudomonadati</taxon>
        <taxon>Bacteroidota</taxon>
        <taxon>Flavobacteriia</taxon>
        <taxon>Flavobacteriales</taxon>
        <taxon>Flavobacteriaceae</taxon>
        <taxon>Ulvibacterium</taxon>
    </lineage>
</organism>
<name>A0A3B0C408_9FLAO</name>
<evidence type="ECO:0000313" key="2">
    <source>
        <dbReference type="EMBL" id="RKN80170.1"/>
    </source>
</evidence>
<reference evidence="2 3" key="1">
    <citation type="submission" date="2018-10" db="EMBL/GenBank/DDBJ databases">
        <title>Ulvibacterium marinum gen. nov., sp. nov., a novel marine bacterium of the family Flavobacteriaceae, isolated from a culture of the green alga Ulva prolifera.</title>
        <authorList>
            <person name="Zhang Z."/>
        </authorList>
    </citation>
    <scope>NUCLEOTIDE SEQUENCE [LARGE SCALE GENOMIC DNA]</scope>
    <source>
        <strain evidence="2 3">CCMM003</strain>
    </source>
</reference>
<dbReference type="EMBL" id="RBCJ01000003">
    <property type="protein sequence ID" value="RKN80170.1"/>
    <property type="molecule type" value="Genomic_DNA"/>
</dbReference>
<evidence type="ECO:0008006" key="4">
    <source>
        <dbReference type="Google" id="ProtNLM"/>
    </source>
</evidence>